<dbReference type="HAMAP" id="MF_00265">
    <property type="entry name" value="VapC_Nob1"/>
    <property type="match status" value="1"/>
</dbReference>
<keyword evidence="1 5" id="KW-1277">Toxin-antitoxin system</keyword>
<dbReference type="EC" id="3.1.-.-" evidence="5"/>
<keyword evidence="3 5" id="KW-0479">Metal-binding</keyword>
<feature type="binding site" evidence="5">
    <location>
        <position position="7"/>
    </location>
    <ligand>
        <name>Mg(2+)</name>
        <dbReference type="ChEBI" id="CHEBI:18420"/>
    </ligand>
</feature>
<dbReference type="InterPro" id="IPR029060">
    <property type="entry name" value="PIN-like_dom_sf"/>
</dbReference>
<reference evidence="7 8" key="1">
    <citation type="submission" date="2023-08" db="EMBL/GenBank/DDBJ databases">
        <title>Genome sequence of Thermaerobacter compostii strain Ins1, a spore-forming filamentous bacterium isolated from a deep geothermal reservoir.</title>
        <authorList>
            <person name="Bregnard D."/>
            <person name="Gonzalez D."/>
            <person name="Junier P."/>
        </authorList>
    </citation>
    <scope>NUCLEOTIDE SEQUENCE [LARGE SCALE GENOMIC DNA]</scope>
    <source>
        <strain evidence="7 8">Ins1</strain>
    </source>
</reference>
<evidence type="ECO:0000313" key="8">
    <source>
        <dbReference type="Proteomes" id="UP001304683"/>
    </source>
</evidence>
<name>A0ABZ0QSL0_9FIRM</name>
<evidence type="ECO:0000256" key="4">
    <source>
        <dbReference type="ARBA" id="ARBA00022801"/>
    </source>
</evidence>
<comment type="function">
    <text evidence="5">Toxic component of a toxin-antitoxin (TA) system. An RNase.</text>
</comment>
<keyword evidence="5" id="KW-0460">Magnesium</keyword>
<accession>A0ABZ0QSL0</accession>
<organism evidence="7 8">
    <name type="scientific">Thermaerobacter composti</name>
    <dbReference type="NCBI Taxonomy" id="554949"/>
    <lineage>
        <taxon>Bacteria</taxon>
        <taxon>Bacillati</taxon>
        <taxon>Bacillota</taxon>
        <taxon>Clostridia</taxon>
        <taxon>Eubacteriales</taxon>
        <taxon>Clostridiales Family XVII. Incertae Sedis</taxon>
        <taxon>Thermaerobacter</taxon>
    </lineage>
</organism>
<dbReference type="RefSeq" id="WP_318750936.1">
    <property type="nucleotide sequence ID" value="NZ_CP132508.1"/>
</dbReference>
<dbReference type="Gene3D" id="3.40.50.1010">
    <property type="entry name" value="5'-nuclease"/>
    <property type="match status" value="1"/>
</dbReference>
<comment type="similarity">
    <text evidence="5">Belongs to the PINc/VapC protein family.</text>
</comment>
<proteinExistence type="inferred from homology"/>
<feature type="domain" description="PIN" evidence="6">
    <location>
        <begin position="5"/>
        <end position="136"/>
    </location>
</feature>
<keyword evidence="5" id="KW-0800">Toxin</keyword>
<dbReference type="InterPro" id="IPR002716">
    <property type="entry name" value="PIN_dom"/>
</dbReference>
<dbReference type="SUPFAM" id="SSF88723">
    <property type="entry name" value="PIN domain-like"/>
    <property type="match status" value="1"/>
</dbReference>
<dbReference type="Pfam" id="PF01850">
    <property type="entry name" value="PIN"/>
    <property type="match status" value="1"/>
</dbReference>
<feature type="binding site" evidence="5">
    <location>
        <position position="112"/>
    </location>
    <ligand>
        <name>Mg(2+)</name>
        <dbReference type="ChEBI" id="CHEBI:18420"/>
    </ligand>
</feature>
<evidence type="ECO:0000259" key="6">
    <source>
        <dbReference type="Pfam" id="PF01850"/>
    </source>
</evidence>
<keyword evidence="8" id="KW-1185">Reference proteome</keyword>
<evidence type="ECO:0000256" key="2">
    <source>
        <dbReference type="ARBA" id="ARBA00022722"/>
    </source>
</evidence>
<evidence type="ECO:0000256" key="5">
    <source>
        <dbReference type="HAMAP-Rule" id="MF_00265"/>
    </source>
</evidence>
<keyword evidence="4 5" id="KW-0378">Hydrolase</keyword>
<keyword evidence="2 5" id="KW-0540">Nuclease</keyword>
<evidence type="ECO:0000313" key="7">
    <source>
        <dbReference type="EMBL" id="WPD19400.1"/>
    </source>
</evidence>
<dbReference type="EMBL" id="CP132508">
    <property type="protein sequence ID" value="WPD19400.1"/>
    <property type="molecule type" value="Genomic_DNA"/>
</dbReference>
<dbReference type="InterPro" id="IPR022907">
    <property type="entry name" value="VapC_family"/>
</dbReference>
<evidence type="ECO:0000256" key="3">
    <source>
        <dbReference type="ARBA" id="ARBA00022723"/>
    </source>
</evidence>
<protein>
    <recommendedName>
        <fullName evidence="5">Ribonuclease VapC</fullName>
        <shortName evidence="5">RNase VapC</shortName>
        <ecNumber evidence="5">3.1.-.-</ecNumber>
    </recommendedName>
    <alternativeName>
        <fullName evidence="5">Toxin VapC</fullName>
    </alternativeName>
</protein>
<evidence type="ECO:0000256" key="1">
    <source>
        <dbReference type="ARBA" id="ARBA00022649"/>
    </source>
</evidence>
<sequence>MSTWLLDANVIVYCLARDHILANPQAAHLHERLEALDRTLERAISAGHRLLVTPVVVAEALYVLEGAYRYRPAEVVAALLQFIRAPEVDVEGEEAVLAGLRHHAAGQLDFVDGYLAARASGDEDVHLLTNDRGIARRTGARVVQW</sequence>
<dbReference type="Proteomes" id="UP001304683">
    <property type="component" value="Chromosome"/>
</dbReference>
<comment type="cofactor">
    <cofactor evidence="5">
        <name>Mg(2+)</name>
        <dbReference type="ChEBI" id="CHEBI:18420"/>
    </cofactor>
</comment>
<gene>
    <name evidence="5" type="primary">vapC</name>
    <name evidence="7" type="ORF">Q5761_01635</name>
</gene>